<dbReference type="Gene3D" id="1.25.40.20">
    <property type="entry name" value="Ankyrin repeat-containing domain"/>
    <property type="match status" value="1"/>
</dbReference>
<dbReference type="GeneID" id="81351686"/>
<evidence type="ECO:0000313" key="1">
    <source>
        <dbReference type="EMBL" id="KAJ5112158.1"/>
    </source>
</evidence>
<dbReference type="RefSeq" id="XP_056479931.1">
    <property type="nucleotide sequence ID" value="XM_056612707.1"/>
</dbReference>
<dbReference type="EMBL" id="JAPQKI010000001">
    <property type="protein sequence ID" value="KAJ5112158.1"/>
    <property type="molecule type" value="Genomic_DNA"/>
</dbReference>
<dbReference type="AlphaFoldDB" id="A0A9W9G565"/>
<keyword evidence="2" id="KW-1185">Reference proteome</keyword>
<name>A0A9W9G565_9EURO</name>
<dbReference type="Proteomes" id="UP001149074">
    <property type="component" value="Unassembled WGS sequence"/>
</dbReference>
<accession>A0A9W9G565</accession>
<comment type="caution">
    <text evidence="1">The sequence shown here is derived from an EMBL/GenBank/DDBJ whole genome shotgun (WGS) entry which is preliminary data.</text>
</comment>
<reference evidence="1" key="1">
    <citation type="submission" date="2022-11" db="EMBL/GenBank/DDBJ databases">
        <authorList>
            <person name="Petersen C."/>
        </authorList>
    </citation>
    <scope>NUCLEOTIDE SEQUENCE</scope>
    <source>
        <strain evidence="1">IBT 30761</strain>
    </source>
</reference>
<dbReference type="SUPFAM" id="SSF48403">
    <property type="entry name" value="Ankyrin repeat"/>
    <property type="match status" value="1"/>
</dbReference>
<gene>
    <name evidence="1" type="ORF">N7532_000203</name>
</gene>
<organism evidence="1 2">
    <name type="scientific">Penicillium argentinense</name>
    <dbReference type="NCBI Taxonomy" id="1131581"/>
    <lineage>
        <taxon>Eukaryota</taxon>
        <taxon>Fungi</taxon>
        <taxon>Dikarya</taxon>
        <taxon>Ascomycota</taxon>
        <taxon>Pezizomycotina</taxon>
        <taxon>Eurotiomycetes</taxon>
        <taxon>Eurotiomycetidae</taxon>
        <taxon>Eurotiales</taxon>
        <taxon>Aspergillaceae</taxon>
        <taxon>Penicillium</taxon>
    </lineage>
</organism>
<dbReference type="OrthoDB" id="21416at2759"/>
<protein>
    <recommendedName>
        <fullName evidence="3">Ankyrin repeat protein</fullName>
    </recommendedName>
</protein>
<reference evidence="1" key="2">
    <citation type="journal article" date="2023" name="IMA Fungus">
        <title>Comparative genomic study of the Penicillium genus elucidates a diverse pangenome and 15 lateral gene transfer events.</title>
        <authorList>
            <person name="Petersen C."/>
            <person name="Sorensen T."/>
            <person name="Nielsen M.R."/>
            <person name="Sondergaard T.E."/>
            <person name="Sorensen J.L."/>
            <person name="Fitzpatrick D.A."/>
            <person name="Frisvad J.C."/>
            <person name="Nielsen K.L."/>
        </authorList>
    </citation>
    <scope>NUCLEOTIDE SEQUENCE</scope>
    <source>
        <strain evidence="1">IBT 30761</strain>
    </source>
</reference>
<evidence type="ECO:0008006" key="3">
    <source>
        <dbReference type="Google" id="ProtNLM"/>
    </source>
</evidence>
<sequence>MPPSSLPSRSVVVVFPHVWEEGVIKRAMALYEKGADLTAVDNNSGWTVFHHIAGCQPSNKFAEPGYRRTANVFTEKVPDLAVAANKDGKTPLAIATEQNTKWAMDVFGAPEDIMQE</sequence>
<proteinExistence type="predicted"/>
<dbReference type="InterPro" id="IPR036770">
    <property type="entry name" value="Ankyrin_rpt-contain_sf"/>
</dbReference>
<evidence type="ECO:0000313" key="2">
    <source>
        <dbReference type="Proteomes" id="UP001149074"/>
    </source>
</evidence>